<evidence type="ECO:0000256" key="1">
    <source>
        <dbReference type="SAM" id="MobiDB-lite"/>
    </source>
</evidence>
<sequence length="200" mass="21289">MASNVERRIGLFPEWVEAAKSNFFFLLNGSISVAHGVSVTARACVHMDMRVCDGVLEEHWDMPPEQSTTTHASMRLAHSERRKKDGPPASAGRRTSAANVTDGRRGRNAVAALGRSPTSSPRLNASPNAATDAQLLSTGRCSQGHLPPPLPLPPTVAGAVPPPLHAAGCSVLSRQPPHVADSPSCLERGEGRWGERRKKG</sequence>
<accession>A0A0E0DSU8</accession>
<dbReference type="AlphaFoldDB" id="A0A0E0DSU8"/>
<reference evidence="2" key="2">
    <citation type="submission" date="2018-05" db="EMBL/GenBank/DDBJ databases">
        <title>OmerRS3 (Oryza meridionalis Reference Sequence Version 3).</title>
        <authorList>
            <person name="Zhang J."/>
            <person name="Kudrna D."/>
            <person name="Lee S."/>
            <person name="Talag J."/>
            <person name="Welchert J."/>
            <person name="Wing R.A."/>
        </authorList>
    </citation>
    <scope>NUCLEOTIDE SEQUENCE [LARGE SCALE GENOMIC DNA]</scope>
    <source>
        <strain evidence="2">cv. OR44</strain>
    </source>
</reference>
<dbReference type="Proteomes" id="UP000008021">
    <property type="component" value="Chromosome 5"/>
</dbReference>
<feature type="compositionally biased region" description="Basic and acidic residues" evidence="1">
    <location>
        <begin position="77"/>
        <end position="86"/>
    </location>
</feature>
<feature type="region of interest" description="Disordered" evidence="1">
    <location>
        <begin position="174"/>
        <end position="200"/>
    </location>
</feature>
<name>A0A0E0DSU8_9ORYZ</name>
<evidence type="ECO:0000313" key="2">
    <source>
        <dbReference type="EnsemblPlants" id="OMERI05G17550.1"/>
    </source>
</evidence>
<dbReference type="EnsemblPlants" id="OMERI05G17550.1">
    <property type="protein sequence ID" value="OMERI05G17550.1"/>
    <property type="gene ID" value="OMERI05G17550"/>
</dbReference>
<keyword evidence="3" id="KW-1185">Reference proteome</keyword>
<dbReference type="Gramene" id="OMERI05G17550.1">
    <property type="protein sequence ID" value="OMERI05G17550.1"/>
    <property type="gene ID" value="OMERI05G17550"/>
</dbReference>
<proteinExistence type="predicted"/>
<protein>
    <submittedName>
        <fullName evidence="2">Uncharacterized protein</fullName>
    </submittedName>
</protein>
<reference evidence="2" key="1">
    <citation type="submission" date="2015-04" db="UniProtKB">
        <authorList>
            <consortium name="EnsemblPlants"/>
        </authorList>
    </citation>
    <scope>IDENTIFICATION</scope>
</reference>
<evidence type="ECO:0000313" key="3">
    <source>
        <dbReference type="Proteomes" id="UP000008021"/>
    </source>
</evidence>
<feature type="compositionally biased region" description="Polar residues" evidence="1">
    <location>
        <begin position="116"/>
        <end position="129"/>
    </location>
</feature>
<feature type="region of interest" description="Disordered" evidence="1">
    <location>
        <begin position="61"/>
        <end position="129"/>
    </location>
</feature>
<dbReference type="HOGENOM" id="CLU_1368114_0_0_1"/>
<organism evidence="2">
    <name type="scientific">Oryza meridionalis</name>
    <dbReference type="NCBI Taxonomy" id="40149"/>
    <lineage>
        <taxon>Eukaryota</taxon>
        <taxon>Viridiplantae</taxon>
        <taxon>Streptophyta</taxon>
        <taxon>Embryophyta</taxon>
        <taxon>Tracheophyta</taxon>
        <taxon>Spermatophyta</taxon>
        <taxon>Magnoliopsida</taxon>
        <taxon>Liliopsida</taxon>
        <taxon>Poales</taxon>
        <taxon>Poaceae</taxon>
        <taxon>BOP clade</taxon>
        <taxon>Oryzoideae</taxon>
        <taxon>Oryzeae</taxon>
        <taxon>Oryzinae</taxon>
        <taxon>Oryza</taxon>
    </lineage>
</organism>